<reference evidence="8" key="2">
    <citation type="submission" date="2023-01" db="EMBL/GenBank/DDBJ databases">
        <authorList>
            <person name="Sun Q."/>
            <person name="Evtushenko L."/>
        </authorList>
    </citation>
    <scope>NUCLEOTIDE SEQUENCE</scope>
    <source>
        <strain evidence="8">VKM B-2935</strain>
    </source>
</reference>
<evidence type="ECO:0000313" key="8">
    <source>
        <dbReference type="EMBL" id="GLK89728.1"/>
    </source>
</evidence>
<comment type="caution">
    <text evidence="8">The sequence shown here is derived from an EMBL/GenBank/DDBJ whole genome shotgun (WGS) entry which is preliminary data.</text>
</comment>
<keyword evidence="9" id="KW-1185">Reference proteome</keyword>
<evidence type="ECO:0000313" key="9">
    <source>
        <dbReference type="Proteomes" id="UP001143328"/>
    </source>
</evidence>
<sequence length="375" mass="41992">MKWDIFCSVVDNFGDIGVTWRLARQLVAEQGAEVRLWVDDLAAFARICPDADAGQAQQWQQGVEVCRWPQQWLPVLAADAVIEAFACTLPNDYVQAMTQRARPSLWLNLEYLSAEAWVEGCHGLPSLQSNGLQKFFFFPGFSEKTGGLLRERSLIAERTALQQNAAQRLAFLATLGVAPQVDASFLSLFAYENAGLSEWLDALAAAPQPSHLLVPEGRVLGDVQRWLGVPELAAADVLQRGNLRVQVLPFMSQHDYDRLLWCCDFNAVRGEDSFVRALWAGRPLVWHIYKQADDAHLEKLQAFLALYQHGLSPIAQEALVEFWMAWNTGAGIAAGWENLRSVQGELARHAEEKALQWASQADLATALVQFYRNWL</sequence>
<accession>A0A9W6NG65</accession>
<evidence type="ECO:0000256" key="2">
    <source>
        <dbReference type="ARBA" id="ARBA00022679"/>
    </source>
</evidence>
<evidence type="ECO:0000256" key="7">
    <source>
        <dbReference type="ARBA" id="ARBA00048472"/>
    </source>
</evidence>
<comment type="similarity">
    <text evidence="4">Belongs to the glycosyltransferase 104 family.</text>
</comment>
<evidence type="ECO:0000256" key="6">
    <source>
        <dbReference type="ARBA" id="ARBA00030025"/>
    </source>
</evidence>
<reference evidence="8" key="1">
    <citation type="journal article" date="2014" name="Int. J. Syst. Evol. Microbiol.">
        <title>Complete genome sequence of Corynebacterium casei LMG S-19264T (=DSM 44701T), isolated from a smear-ripened cheese.</title>
        <authorList>
            <consortium name="US DOE Joint Genome Institute (JGI-PGF)"/>
            <person name="Walter F."/>
            <person name="Albersmeier A."/>
            <person name="Kalinowski J."/>
            <person name="Ruckert C."/>
        </authorList>
    </citation>
    <scope>NUCLEOTIDE SEQUENCE</scope>
    <source>
        <strain evidence="8">VKM B-2935</strain>
    </source>
</reference>
<dbReference type="NCBIfam" id="TIGR03837">
    <property type="entry name" value="efp_Arg_rhamno"/>
    <property type="match status" value="1"/>
</dbReference>
<evidence type="ECO:0000256" key="1">
    <source>
        <dbReference type="ARBA" id="ARBA00022676"/>
    </source>
</evidence>
<dbReference type="Proteomes" id="UP001143328">
    <property type="component" value="Unassembled WGS sequence"/>
</dbReference>
<dbReference type="Pfam" id="PF10093">
    <property type="entry name" value="EarP"/>
    <property type="match status" value="1"/>
</dbReference>
<evidence type="ECO:0000256" key="5">
    <source>
        <dbReference type="ARBA" id="ARBA00024416"/>
    </source>
</evidence>
<dbReference type="EMBL" id="BSFN01000007">
    <property type="protein sequence ID" value="GLK89728.1"/>
    <property type="molecule type" value="Genomic_DNA"/>
</dbReference>
<proteinExistence type="inferred from homology"/>
<keyword evidence="1" id="KW-0328">Glycosyltransferase</keyword>
<evidence type="ECO:0000256" key="4">
    <source>
        <dbReference type="ARBA" id="ARBA00024346"/>
    </source>
</evidence>
<dbReference type="GO" id="GO:0106361">
    <property type="term" value="F:protein-arginine rhamnosyltransferase activity"/>
    <property type="evidence" value="ECO:0007669"/>
    <property type="project" value="InterPro"/>
</dbReference>
<comment type="function">
    <text evidence="3">Protein-arginine rhamnosyltransferase that catalyzes the transfer of a single rhamnose to elongation factor P (EF-P) on 'Lys-32', a modification required for EF-P-dependent rescue of polyproline stalled ribosomes.</text>
</comment>
<dbReference type="AlphaFoldDB" id="A0A9W6NG65"/>
<protein>
    <recommendedName>
        <fullName evidence="5">Protein-arginine rhamnosyltransferase</fullName>
    </recommendedName>
    <alternativeName>
        <fullName evidence="6">EF-P arginine rhamnosyltransferase</fullName>
    </alternativeName>
</protein>
<comment type="catalytic activity">
    <reaction evidence="7">
        <text>dTDP-beta-L-rhamnose + L-arginyl-[protein] = N(omega)-(alpha-L-rhamnosyl)-L-arginyl-[protein] + dTDP + H(+)</text>
        <dbReference type="Rhea" id="RHEA:66692"/>
        <dbReference type="Rhea" id="RHEA-COMP:10532"/>
        <dbReference type="Rhea" id="RHEA-COMP:17096"/>
        <dbReference type="ChEBI" id="CHEBI:15378"/>
        <dbReference type="ChEBI" id="CHEBI:29965"/>
        <dbReference type="ChEBI" id="CHEBI:57510"/>
        <dbReference type="ChEBI" id="CHEBI:58369"/>
        <dbReference type="ChEBI" id="CHEBI:167445"/>
    </reaction>
    <physiologicalReaction direction="left-to-right" evidence="7">
        <dbReference type="Rhea" id="RHEA:66693"/>
    </physiologicalReaction>
</comment>
<keyword evidence="2" id="KW-0808">Transferase</keyword>
<dbReference type="PIRSF" id="PIRSF015557">
    <property type="entry name" value="UCP015557"/>
    <property type="match status" value="1"/>
</dbReference>
<organism evidence="8 9">
    <name type="scientific">Pseudomonas turukhanskensis</name>
    <dbReference type="NCBI Taxonomy" id="1806536"/>
    <lineage>
        <taxon>Bacteria</taxon>
        <taxon>Pseudomonadati</taxon>
        <taxon>Pseudomonadota</taxon>
        <taxon>Gammaproteobacteria</taxon>
        <taxon>Pseudomonadales</taxon>
        <taxon>Pseudomonadaceae</taxon>
        <taxon>Pseudomonas</taxon>
    </lineage>
</organism>
<evidence type="ECO:0000256" key="3">
    <source>
        <dbReference type="ARBA" id="ARBA00024303"/>
    </source>
</evidence>
<name>A0A9W6NG65_9PSED</name>
<gene>
    <name evidence="8" type="ORF">GCM10017655_27900</name>
</gene>
<dbReference type="InterPro" id="IPR016633">
    <property type="entry name" value="EarP"/>
</dbReference>
<dbReference type="RefSeq" id="WP_271195917.1">
    <property type="nucleotide sequence ID" value="NZ_BSFN01000007.1"/>
</dbReference>